<dbReference type="GO" id="GO:0004175">
    <property type="term" value="F:endopeptidase activity"/>
    <property type="evidence" value="ECO:0007669"/>
    <property type="project" value="UniProtKB-ARBA"/>
</dbReference>
<reference evidence="3 4" key="1">
    <citation type="submission" date="2018-06" db="EMBL/GenBank/DDBJ databases">
        <authorList>
            <consortium name="Pathogen Informatics"/>
            <person name="Doyle S."/>
        </authorList>
    </citation>
    <scope>NUCLEOTIDE SEQUENCE [LARGE SCALE GENOMIC DNA]</scope>
    <source>
        <strain evidence="3 4">NCTC7915</strain>
    </source>
</reference>
<feature type="transmembrane region" description="Helical" evidence="1">
    <location>
        <begin position="136"/>
        <end position="154"/>
    </location>
</feature>
<organism evidence="3 4">
    <name type="scientific">Dermatophilus congolensis</name>
    <dbReference type="NCBI Taxonomy" id="1863"/>
    <lineage>
        <taxon>Bacteria</taxon>
        <taxon>Bacillati</taxon>
        <taxon>Actinomycetota</taxon>
        <taxon>Actinomycetes</taxon>
        <taxon>Micrococcales</taxon>
        <taxon>Dermatophilaceae</taxon>
        <taxon>Dermatophilus</taxon>
    </lineage>
</organism>
<evidence type="ECO:0000313" key="3">
    <source>
        <dbReference type="EMBL" id="STD07512.1"/>
    </source>
</evidence>
<keyword evidence="1" id="KW-0472">Membrane</keyword>
<keyword evidence="3" id="KW-0645">Protease</keyword>
<name>A0AA46H041_9MICO</name>
<feature type="transmembrane region" description="Helical" evidence="1">
    <location>
        <begin position="113"/>
        <end position="130"/>
    </location>
</feature>
<comment type="caution">
    <text evidence="3">The sequence shown here is derived from an EMBL/GenBank/DDBJ whole genome shotgun (WGS) entry which is preliminary data.</text>
</comment>
<gene>
    <name evidence="3" type="ORF">NCTC7915_00824</name>
</gene>
<feature type="transmembrane region" description="Helical" evidence="1">
    <location>
        <begin position="161"/>
        <end position="183"/>
    </location>
</feature>
<feature type="domain" description="CAAX prenyl protease 2/Lysostaphin resistance protein A-like" evidence="2">
    <location>
        <begin position="78"/>
        <end position="172"/>
    </location>
</feature>
<dbReference type="Proteomes" id="UP000254118">
    <property type="component" value="Unassembled WGS sequence"/>
</dbReference>
<dbReference type="GO" id="GO:0080120">
    <property type="term" value="P:CAAX-box protein maturation"/>
    <property type="evidence" value="ECO:0007669"/>
    <property type="project" value="UniProtKB-ARBA"/>
</dbReference>
<feature type="transmembrane region" description="Helical" evidence="1">
    <location>
        <begin position="195"/>
        <end position="216"/>
    </location>
</feature>
<evidence type="ECO:0000259" key="2">
    <source>
        <dbReference type="Pfam" id="PF02517"/>
    </source>
</evidence>
<dbReference type="Pfam" id="PF02517">
    <property type="entry name" value="Rce1-like"/>
    <property type="match status" value="1"/>
</dbReference>
<dbReference type="GO" id="GO:0006508">
    <property type="term" value="P:proteolysis"/>
    <property type="evidence" value="ECO:0007669"/>
    <property type="project" value="UniProtKB-KW"/>
</dbReference>
<keyword evidence="1" id="KW-1133">Transmembrane helix</keyword>
<keyword evidence="3" id="KW-0378">Hydrolase</keyword>
<dbReference type="EMBL" id="UFYA01000001">
    <property type="protein sequence ID" value="STD07512.1"/>
    <property type="molecule type" value="Genomic_DNA"/>
</dbReference>
<dbReference type="InterPro" id="IPR003675">
    <property type="entry name" value="Rce1/LyrA-like_dom"/>
</dbReference>
<feature type="transmembrane region" description="Helical" evidence="1">
    <location>
        <begin position="42"/>
        <end position="63"/>
    </location>
</feature>
<accession>A0AA46H041</accession>
<proteinExistence type="predicted"/>
<protein>
    <submittedName>
        <fullName evidence="3">CAAX amino terminal protease self- immunity</fullName>
    </submittedName>
</protein>
<feature type="transmembrane region" description="Helical" evidence="1">
    <location>
        <begin position="75"/>
        <end position="92"/>
    </location>
</feature>
<evidence type="ECO:0000313" key="4">
    <source>
        <dbReference type="Proteomes" id="UP000254118"/>
    </source>
</evidence>
<feature type="transmembrane region" description="Helical" evidence="1">
    <location>
        <begin position="6"/>
        <end position="22"/>
    </location>
</feature>
<evidence type="ECO:0000256" key="1">
    <source>
        <dbReference type="SAM" id="Phobius"/>
    </source>
</evidence>
<sequence>MISFDLVLAALIPCVLISVRFGNKGCAALVHSVAGRFRWRWALRCVVTLLPVWVVYIGVEQFLTAPEGSHPEPNLLGIIFIAIFITPLQAAGEEYFFRGWMMQNVGSWFKDPRVALFIAGAVSTVTFAVAHGATDFWILVDLGGTAIACVYLTWRTGGLEAAVALHTVNNMIVGIGSGLAGTASASVVTESTTGSFVGTLVSVAMNVLAVVILLRLTRSTDVANRAHEPYATPAIP</sequence>
<keyword evidence="1" id="KW-0812">Transmembrane</keyword>
<dbReference type="AlphaFoldDB" id="A0AA46H041"/>